<sequence length="437" mass="50835">MQEEVVVALKNAITKSLGAFNSSANEYTEPYLEWRRVSNGWQGSYVNRLSNYYLFSKHRQLLDELGIEFTQIFRKNYPEYENLVGFKSFGFTNILHDSSMIIRDILGEFWDRYNTFNVNDEQISIIIQEFADFVDKPNIRFRYTAILLNFKMDLQKITLTDDIVIRQLSEKEVSNIYKDSPSRYVPGLNRVSDINDFVIEGEFEEVKRFNNDSDLETTKNVARENLDKAVLALNTFQGGSVGYECITFKTVKFSPIMSITRMYGGLHIPIGNYYLLERDVERFQNHAKLIFSKLDEPLERAFTKLADAELRIHSKDQLLDAVAGLEAILLASMQKETEIKFRFSLNYSTLFDNPETRLKKYQVAKHLYDIRSTIAHGGIPKEPCKVGEEKLSLNEAAKKACEILRYVINYFLNQSKSSLYKDPKFWENGYFGIEPRF</sequence>
<protein>
    <recommendedName>
        <fullName evidence="3">Apea-like HEPN domain-containing protein</fullName>
    </recommendedName>
</protein>
<reference evidence="2" key="1">
    <citation type="journal article" date="2020" name="ISME J.">
        <title>Comparative genomics reveals insights into cyanobacterial evolution and habitat adaptation.</title>
        <authorList>
            <person name="Chen M.Y."/>
            <person name="Teng W.K."/>
            <person name="Zhao L."/>
            <person name="Hu C.X."/>
            <person name="Zhou Y.K."/>
            <person name="Han B.P."/>
            <person name="Song L.R."/>
            <person name="Shu W.S."/>
        </authorList>
    </citation>
    <scope>NUCLEOTIDE SEQUENCE [LARGE SCALE GENOMIC DNA]</scope>
    <source>
        <strain evidence="2">FACHB-251</strain>
    </source>
</reference>
<evidence type="ECO:0000313" key="2">
    <source>
        <dbReference type="Proteomes" id="UP000662185"/>
    </source>
</evidence>
<proteinExistence type="predicted"/>
<dbReference type="AlphaFoldDB" id="A0A926WIJ3"/>
<evidence type="ECO:0000313" key="1">
    <source>
        <dbReference type="EMBL" id="MBD2294464.1"/>
    </source>
</evidence>
<gene>
    <name evidence="1" type="ORF">H6G06_13500</name>
</gene>
<dbReference type="Proteomes" id="UP000662185">
    <property type="component" value="Unassembled WGS sequence"/>
</dbReference>
<evidence type="ECO:0008006" key="3">
    <source>
        <dbReference type="Google" id="ProtNLM"/>
    </source>
</evidence>
<dbReference type="EMBL" id="JACJQU010000006">
    <property type="protein sequence ID" value="MBD2294464.1"/>
    <property type="molecule type" value="Genomic_DNA"/>
</dbReference>
<name>A0A926WIJ3_9NOST</name>
<dbReference type="RefSeq" id="WP_190560852.1">
    <property type="nucleotide sequence ID" value="NZ_JACJQU010000006.1"/>
</dbReference>
<comment type="caution">
    <text evidence="1">The sequence shown here is derived from an EMBL/GenBank/DDBJ whole genome shotgun (WGS) entry which is preliminary data.</text>
</comment>
<accession>A0A926WIJ3</accession>
<organism evidence="1 2">
    <name type="scientific">Anabaena sphaerica FACHB-251</name>
    <dbReference type="NCBI Taxonomy" id="2692883"/>
    <lineage>
        <taxon>Bacteria</taxon>
        <taxon>Bacillati</taxon>
        <taxon>Cyanobacteriota</taxon>
        <taxon>Cyanophyceae</taxon>
        <taxon>Nostocales</taxon>
        <taxon>Nostocaceae</taxon>
        <taxon>Anabaena</taxon>
    </lineage>
</organism>
<keyword evidence="2" id="KW-1185">Reference proteome</keyword>